<dbReference type="Pfam" id="PF01457">
    <property type="entry name" value="Peptidase_M8"/>
    <property type="match status" value="1"/>
</dbReference>
<evidence type="ECO:0000256" key="9">
    <source>
        <dbReference type="PIRSR" id="PIRSR601577-2"/>
    </source>
</evidence>
<dbReference type="FunFam" id="3.90.132.10:FF:000001">
    <property type="entry name" value="leishmanolysin-like peptidase isoform X2"/>
    <property type="match status" value="1"/>
</dbReference>
<feature type="binding site" evidence="9">
    <location>
        <position position="220"/>
    </location>
    <ligand>
        <name>Zn(2+)</name>
        <dbReference type="ChEBI" id="CHEBI:29105"/>
        <note>catalytic</note>
    </ligand>
</feature>
<reference evidence="12 13" key="2">
    <citation type="submission" date="2019-11" db="UniProtKB">
        <authorList>
            <consortium name="WormBaseParasite"/>
        </authorList>
    </citation>
    <scope>IDENTIFICATION</scope>
    <source>
        <strain evidence="12 13">Puerto Rican</strain>
    </source>
</reference>
<dbReference type="PANTHER" id="PTHR10942">
    <property type="entry name" value="LEISHMANOLYSIN-LIKE PEPTIDASE"/>
    <property type="match status" value="1"/>
</dbReference>
<dbReference type="PANTHER" id="PTHR10942:SF0">
    <property type="entry name" value="LEISHMANOLYSIN-LIKE PEPTIDASE"/>
    <property type="match status" value="1"/>
</dbReference>
<evidence type="ECO:0000256" key="10">
    <source>
        <dbReference type="RuleBase" id="RU366077"/>
    </source>
</evidence>
<dbReference type="InterPro" id="IPR001577">
    <property type="entry name" value="Peptidase_M8"/>
</dbReference>
<evidence type="ECO:0000256" key="5">
    <source>
        <dbReference type="ARBA" id="ARBA00022833"/>
    </source>
</evidence>
<dbReference type="InParanoid" id="A0A5K4F3D9"/>
<evidence type="ECO:0000313" key="11">
    <source>
        <dbReference type="Proteomes" id="UP000008854"/>
    </source>
</evidence>
<dbReference type="GO" id="GO:0007155">
    <property type="term" value="P:cell adhesion"/>
    <property type="evidence" value="ECO:0007669"/>
    <property type="project" value="InterPro"/>
</dbReference>
<keyword evidence="2 10" id="KW-0645">Protease</keyword>
<evidence type="ECO:0000256" key="8">
    <source>
        <dbReference type="PIRSR" id="PIRSR601577-1"/>
    </source>
</evidence>
<dbReference type="GO" id="GO:0016020">
    <property type="term" value="C:membrane"/>
    <property type="evidence" value="ECO:0007669"/>
    <property type="project" value="InterPro"/>
</dbReference>
<dbReference type="WBParaSite" id="Smp_303760.1">
    <property type="protein sequence ID" value="Smp_303760.1"/>
    <property type="gene ID" value="Smp_303760"/>
</dbReference>
<feature type="binding site" evidence="9">
    <location>
        <position position="216"/>
    </location>
    <ligand>
        <name>Zn(2+)</name>
        <dbReference type="ChEBI" id="CHEBI:29105"/>
        <note>catalytic</note>
    </ligand>
</feature>
<feature type="signal peptide" evidence="10">
    <location>
        <begin position="1"/>
        <end position="23"/>
    </location>
</feature>
<accession>A0A5K4F3D9</accession>
<reference evidence="11" key="1">
    <citation type="journal article" date="2012" name="PLoS Negl. Trop. Dis.">
        <title>A systematically improved high quality genome and transcriptome of the human blood fluke Schistosoma mansoni.</title>
        <authorList>
            <person name="Protasio A.V."/>
            <person name="Tsai I.J."/>
            <person name="Babbage A."/>
            <person name="Nichol S."/>
            <person name="Hunt M."/>
            <person name="Aslett M.A."/>
            <person name="De Silva N."/>
            <person name="Velarde G.S."/>
            <person name="Anderson T.J."/>
            <person name="Clark R.C."/>
            <person name="Davidson C."/>
            <person name="Dillon G.P."/>
            <person name="Holroyd N.E."/>
            <person name="LoVerde P.T."/>
            <person name="Lloyd C."/>
            <person name="McQuillan J."/>
            <person name="Oliveira G."/>
            <person name="Otto T.D."/>
            <person name="Parker-Manuel S.J."/>
            <person name="Quail M.A."/>
            <person name="Wilson R.A."/>
            <person name="Zerlotini A."/>
            <person name="Dunne D.W."/>
            <person name="Berriman M."/>
        </authorList>
    </citation>
    <scope>NUCLEOTIDE SEQUENCE [LARGE SCALE GENOMIC DNA]</scope>
    <source>
        <strain evidence="11">Puerto Rican</strain>
    </source>
</reference>
<dbReference type="GO" id="GO:0005737">
    <property type="term" value="C:cytoplasm"/>
    <property type="evidence" value="ECO:0007669"/>
    <property type="project" value="TreeGrafter"/>
</dbReference>
<keyword evidence="10" id="KW-0732">Signal</keyword>
<evidence type="ECO:0000256" key="2">
    <source>
        <dbReference type="ARBA" id="ARBA00022670"/>
    </source>
</evidence>
<evidence type="ECO:0000256" key="4">
    <source>
        <dbReference type="ARBA" id="ARBA00022801"/>
    </source>
</evidence>
<comment type="cofactor">
    <cofactor evidence="9 10">
        <name>Zn(2+)</name>
        <dbReference type="ChEBI" id="CHEBI:29105"/>
    </cofactor>
    <text evidence="9 10">Binds 1 zinc ion per subunit.</text>
</comment>
<evidence type="ECO:0000256" key="7">
    <source>
        <dbReference type="ARBA" id="ARBA00039717"/>
    </source>
</evidence>
<keyword evidence="4 10" id="KW-0378">Hydrolase</keyword>
<feature type="chain" id="PRO_5033910314" description="Leishmanolysin-like peptidase" evidence="10">
    <location>
        <begin position="24"/>
        <end position="587"/>
    </location>
</feature>
<keyword evidence="6 9" id="KW-0482">Metalloprotease</keyword>
<keyword evidence="5 9" id="KW-0862">Zinc</keyword>
<keyword evidence="11" id="KW-1185">Reference proteome</keyword>
<feature type="binding site" evidence="9">
    <location>
        <position position="323"/>
    </location>
    <ligand>
        <name>Zn(2+)</name>
        <dbReference type="ChEBI" id="CHEBI:29105"/>
        <note>catalytic</note>
    </ligand>
</feature>
<dbReference type="GO" id="GO:0004222">
    <property type="term" value="F:metalloendopeptidase activity"/>
    <property type="evidence" value="ECO:0007669"/>
    <property type="project" value="UniProtKB-UniRule"/>
</dbReference>
<dbReference type="AlphaFoldDB" id="A0A5K4F3D9"/>
<dbReference type="GO" id="GO:0006508">
    <property type="term" value="P:proteolysis"/>
    <property type="evidence" value="ECO:0007669"/>
    <property type="project" value="UniProtKB-KW"/>
</dbReference>
<dbReference type="GO" id="GO:0046872">
    <property type="term" value="F:metal ion binding"/>
    <property type="evidence" value="ECO:0007669"/>
    <property type="project" value="UniProtKB-KW"/>
</dbReference>
<dbReference type="EC" id="3.4.24.-" evidence="10"/>
<comment type="similarity">
    <text evidence="1 10">Belongs to the peptidase M8 family.</text>
</comment>
<evidence type="ECO:0000313" key="12">
    <source>
        <dbReference type="WBParaSite" id="Smp_303070.1"/>
    </source>
</evidence>
<name>A0A5K4F3D9_SCHMA</name>
<dbReference type="Gene3D" id="3.90.132.10">
    <property type="entry name" value="Leishmanolysin , domain 2"/>
    <property type="match status" value="1"/>
</dbReference>
<keyword evidence="3 9" id="KW-0479">Metal-binding</keyword>
<dbReference type="Gene3D" id="2.10.55.10">
    <property type="entry name" value="Leishmanolysin domain 3"/>
    <property type="match status" value="1"/>
</dbReference>
<protein>
    <recommendedName>
        <fullName evidence="7 10">Leishmanolysin-like peptidase</fullName>
        <ecNumber evidence="10">3.4.24.-</ecNumber>
    </recommendedName>
</protein>
<sequence length="587" mass="67937">MLLLLVILYLFFLKERLVEYSAAQNYANGKGNLERKIPKGSEFTVGEKFRVRVVLSKDLENNANFDLFKLQVKDALRFWTKAIQPKKHPTQKILIERNCDNRVRSLMRPRYHYCEGGCNNVSICNGFEIPEKYLQKCRSSEKDVVSKTEVKKRGNIDFVLFVRSHNACISESTMATADTCEKDLDTDRPIAGSIVICSAMKYLDSNPGELKRIIIHELGHTFGFDYWLFPYLRYDDGSPRTRRNPQTGEPELPKHVNEGLKADRNTIQYVSRKWRTVSSDQTYQRVGLTLRSVVNFARNHFRCNELDAVDLESDGHGGSRLSHFERRLSIGEVMSPKVDIMASVSGLTLSFFKDTGWYDVNMSMAEPWDWGRNQGCELIFESCGRFIKRQKTASPWCNEPITKKSGIRCIPHINAYGVCNLVNVGHTLKPEHTHFNNLPNVEPSRQNRFGGFDIHADYCPYMSMFNNVLSTTMNSHCGDINNRKYQDVHSDSQYYGKKSRCFNYGTTYMSGNRSWSFSGCFQVKCTLRFEHLVYFRREWRECPRQGGIIKTALENTRYDWIECPDFRDACSVTEISGRIRKRKNKEN</sequence>
<dbReference type="STRING" id="6183.A0A5K4F3D9"/>
<feature type="active site" evidence="8">
    <location>
        <position position="217"/>
    </location>
</feature>
<evidence type="ECO:0000313" key="13">
    <source>
        <dbReference type="WBParaSite" id="Smp_303760.1"/>
    </source>
</evidence>
<evidence type="ECO:0000256" key="6">
    <source>
        <dbReference type="ARBA" id="ARBA00023049"/>
    </source>
</evidence>
<proteinExistence type="inferred from homology"/>
<dbReference type="Gene3D" id="3.10.170.20">
    <property type="match status" value="1"/>
</dbReference>
<dbReference type="SUPFAM" id="SSF55486">
    <property type="entry name" value="Metalloproteases ('zincins'), catalytic domain"/>
    <property type="match status" value="1"/>
</dbReference>
<evidence type="ECO:0000256" key="1">
    <source>
        <dbReference type="ARBA" id="ARBA00005860"/>
    </source>
</evidence>
<dbReference type="WBParaSite" id="Smp_303070.1">
    <property type="protein sequence ID" value="Smp_303070.1"/>
    <property type="gene ID" value="Smp_303070"/>
</dbReference>
<dbReference type="Proteomes" id="UP000008854">
    <property type="component" value="Unassembled WGS sequence"/>
</dbReference>
<organism evidence="11 12">
    <name type="scientific">Schistosoma mansoni</name>
    <name type="common">Blood fluke</name>
    <dbReference type="NCBI Taxonomy" id="6183"/>
    <lineage>
        <taxon>Eukaryota</taxon>
        <taxon>Metazoa</taxon>
        <taxon>Spiralia</taxon>
        <taxon>Lophotrochozoa</taxon>
        <taxon>Platyhelminthes</taxon>
        <taxon>Trematoda</taxon>
        <taxon>Digenea</taxon>
        <taxon>Strigeidida</taxon>
        <taxon>Schistosomatoidea</taxon>
        <taxon>Schistosomatidae</taxon>
        <taxon>Schistosoma</taxon>
    </lineage>
</organism>
<evidence type="ECO:0000256" key="3">
    <source>
        <dbReference type="ARBA" id="ARBA00022723"/>
    </source>
</evidence>